<evidence type="ECO:0000256" key="10">
    <source>
        <dbReference type="SAM" id="Phobius"/>
    </source>
</evidence>
<keyword evidence="4 10" id="KW-0812">Transmembrane</keyword>
<evidence type="ECO:0008006" key="15">
    <source>
        <dbReference type="Google" id="ProtNLM"/>
    </source>
</evidence>
<evidence type="ECO:0000256" key="2">
    <source>
        <dbReference type="ARBA" id="ARBA00004236"/>
    </source>
</evidence>
<evidence type="ECO:0000256" key="4">
    <source>
        <dbReference type="ARBA" id="ARBA00022692"/>
    </source>
</evidence>
<evidence type="ECO:0000256" key="5">
    <source>
        <dbReference type="ARBA" id="ARBA00022960"/>
    </source>
</evidence>
<evidence type="ECO:0000259" key="11">
    <source>
        <dbReference type="Pfam" id="PF00905"/>
    </source>
</evidence>
<proteinExistence type="predicted"/>
<evidence type="ECO:0000259" key="12">
    <source>
        <dbReference type="Pfam" id="PF03717"/>
    </source>
</evidence>
<keyword evidence="7 10" id="KW-1133">Transmembrane helix</keyword>
<dbReference type="SUPFAM" id="SSF56519">
    <property type="entry name" value="Penicillin binding protein dimerisation domain"/>
    <property type="match status" value="1"/>
</dbReference>
<comment type="caution">
    <text evidence="13">The sequence shown here is derived from an EMBL/GenBank/DDBJ whole genome shotgun (WGS) entry which is preliminary data.</text>
</comment>
<keyword evidence="6" id="KW-0573">Peptidoglycan synthesis</keyword>
<keyword evidence="5" id="KW-0133">Cell shape</keyword>
<keyword evidence="3" id="KW-1003">Cell membrane</keyword>
<dbReference type="EMBL" id="MHWD01000027">
    <property type="protein sequence ID" value="OHB03005.1"/>
    <property type="molecule type" value="Genomic_DNA"/>
</dbReference>
<evidence type="ECO:0000256" key="6">
    <source>
        <dbReference type="ARBA" id="ARBA00022984"/>
    </source>
</evidence>
<comment type="subcellular location">
    <subcellularLocation>
        <location evidence="2">Cell membrane</location>
    </subcellularLocation>
    <subcellularLocation>
        <location evidence="1">Membrane</location>
        <topology evidence="1">Single-pass membrane protein</topology>
    </subcellularLocation>
</comment>
<dbReference type="Gene3D" id="3.90.1310.10">
    <property type="entry name" value="Penicillin-binding protein 2a (Domain 2)"/>
    <property type="match status" value="1"/>
</dbReference>
<keyword evidence="9" id="KW-0961">Cell wall biogenesis/degradation</keyword>
<evidence type="ECO:0000256" key="3">
    <source>
        <dbReference type="ARBA" id="ARBA00022475"/>
    </source>
</evidence>
<reference evidence="13 14" key="1">
    <citation type="journal article" date="2016" name="Nat. Commun.">
        <title>Thousands of microbial genomes shed light on interconnected biogeochemical processes in an aquifer system.</title>
        <authorList>
            <person name="Anantharaman K."/>
            <person name="Brown C.T."/>
            <person name="Hug L.A."/>
            <person name="Sharon I."/>
            <person name="Castelle C.J."/>
            <person name="Probst A.J."/>
            <person name="Thomas B.C."/>
            <person name="Singh A."/>
            <person name="Wilkins M.J."/>
            <person name="Karaoz U."/>
            <person name="Brodie E.L."/>
            <person name="Williams K.H."/>
            <person name="Hubbard S.S."/>
            <person name="Banfield J.F."/>
        </authorList>
    </citation>
    <scope>NUCLEOTIDE SEQUENCE [LARGE SCALE GENOMIC DNA]</scope>
</reference>
<dbReference type="InterPro" id="IPR050515">
    <property type="entry name" value="Beta-lactam/transpept"/>
</dbReference>
<sequence length="570" mass="64070">MSWHKVKKAIRRLFFGRSLGGEIDPDEIFLDASNLPQFDTHQFEGRLERPISRGTFFWVVAIFLIIGFVFTGRLWGLQIKDGDAYAKRSERNRLEHTTIFANRGIIYDRKGREMAWNDLNTLGDYALRTYAPVSGIAHLIGYVKYPAKDKMGIYYEDRFIPKGGVEEYFEEDLSGENGLKITETDALGNIQSESLLTPPVDGKNIELSVDMALQEKMYSLIASTVAERSFIAGAGVMMDIHTGEVLAMTSFPEFDSNVMTRGEDDAKIKEYLNNKNNPFLNRAVGGQFIPGSIMKPYIAMGALQEEIIDPLKEILSTGQITIPNPYDPTKKTIFKDWRENGWTDMRRALAVSSNVYFFSIGGGYDGQKGIGIDNIEKYTKMFGFSSLTGIDLDGEKEGNVPSRSWKAENYEDGEWRVGDTYNSSIGQYGFQVTPIQALRAVTSIANGGFLLKPTIVKGNRDIQKKSEFISSPGEYWRILREGLRLSVTEGTAKGLYMPEISVAAKTGTAELGASKSMVNSWVMGYFPYEEPKYAFVVLMEQGPRANQIGATSIMRQLFEWMYAYTPDYVK</sequence>
<dbReference type="GO" id="GO:0008658">
    <property type="term" value="F:penicillin binding"/>
    <property type="evidence" value="ECO:0007669"/>
    <property type="project" value="InterPro"/>
</dbReference>
<dbReference type="GO" id="GO:0005886">
    <property type="term" value="C:plasma membrane"/>
    <property type="evidence" value="ECO:0007669"/>
    <property type="project" value="TreeGrafter"/>
</dbReference>
<dbReference type="InterPro" id="IPR001460">
    <property type="entry name" value="PCN-bd_Tpept"/>
</dbReference>
<dbReference type="GO" id="GO:0071972">
    <property type="term" value="F:peptidoglycan L,D-transpeptidase activity"/>
    <property type="evidence" value="ECO:0007669"/>
    <property type="project" value="TreeGrafter"/>
</dbReference>
<evidence type="ECO:0000256" key="8">
    <source>
        <dbReference type="ARBA" id="ARBA00023136"/>
    </source>
</evidence>
<dbReference type="Pfam" id="PF03717">
    <property type="entry name" value="PBP_dimer"/>
    <property type="match status" value="1"/>
</dbReference>
<dbReference type="InterPro" id="IPR036138">
    <property type="entry name" value="PBP_dimer_sf"/>
</dbReference>
<evidence type="ECO:0000256" key="1">
    <source>
        <dbReference type="ARBA" id="ARBA00004167"/>
    </source>
</evidence>
<evidence type="ECO:0000256" key="9">
    <source>
        <dbReference type="ARBA" id="ARBA00023316"/>
    </source>
</evidence>
<feature type="domain" description="Penicillin-binding protein dimerisation" evidence="12">
    <location>
        <begin position="127"/>
        <end position="193"/>
    </location>
</feature>
<dbReference type="AlphaFoldDB" id="A0A1G2U0E5"/>
<dbReference type="Gene3D" id="3.40.710.10">
    <property type="entry name" value="DD-peptidase/beta-lactamase superfamily"/>
    <property type="match status" value="1"/>
</dbReference>
<dbReference type="Pfam" id="PF00905">
    <property type="entry name" value="Transpeptidase"/>
    <property type="match status" value="1"/>
</dbReference>
<dbReference type="PANTHER" id="PTHR30627:SF2">
    <property type="entry name" value="PEPTIDOGLYCAN D,D-TRANSPEPTIDASE MRDA"/>
    <property type="match status" value="1"/>
</dbReference>
<dbReference type="Proteomes" id="UP000179283">
    <property type="component" value="Unassembled WGS sequence"/>
</dbReference>
<dbReference type="InterPro" id="IPR012338">
    <property type="entry name" value="Beta-lactam/transpept-like"/>
</dbReference>
<accession>A0A1G2U0E5</accession>
<organism evidence="13 14">
    <name type="scientific">Candidatus Zambryskibacteria bacterium RIFCSPLOWO2_01_FULL_43_17</name>
    <dbReference type="NCBI Taxonomy" id="1802760"/>
    <lineage>
        <taxon>Bacteria</taxon>
        <taxon>Candidatus Zambryskiibacteriota</taxon>
    </lineage>
</organism>
<dbReference type="GO" id="GO:0071555">
    <property type="term" value="P:cell wall organization"/>
    <property type="evidence" value="ECO:0007669"/>
    <property type="project" value="TreeGrafter"/>
</dbReference>
<keyword evidence="8 10" id="KW-0472">Membrane</keyword>
<feature type="transmembrane region" description="Helical" evidence="10">
    <location>
        <begin position="56"/>
        <end position="75"/>
    </location>
</feature>
<gene>
    <name evidence="13" type="ORF">A2920_02950</name>
</gene>
<dbReference type="PANTHER" id="PTHR30627">
    <property type="entry name" value="PEPTIDOGLYCAN D,D-TRANSPEPTIDASE"/>
    <property type="match status" value="1"/>
</dbReference>
<protein>
    <recommendedName>
        <fullName evidence="15">Penicillin-binding protein transpeptidase domain-containing protein</fullName>
    </recommendedName>
</protein>
<evidence type="ECO:0000256" key="7">
    <source>
        <dbReference type="ARBA" id="ARBA00022989"/>
    </source>
</evidence>
<name>A0A1G2U0E5_9BACT</name>
<dbReference type="InterPro" id="IPR005311">
    <property type="entry name" value="PBP_dimer"/>
</dbReference>
<dbReference type="SUPFAM" id="SSF56601">
    <property type="entry name" value="beta-lactamase/transpeptidase-like"/>
    <property type="match status" value="1"/>
</dbReference>
<evidence type="ECO:0000313" key="14">
    <source>
        <dbReference type="Proteomes" id="UP000179283"/>
    </source>
</evidence>
<feature type="domain" description="Penicillin-binding protein transpeptidase" evidence="11">
    <location>
        <begin position="233"/>
        <end position="558"/>
    </location>
</feature>
<evidence type="ECO:0000313" key="13">
    <source>
        <dbReference type="EMBL" id="OHB03005.1"/>
    </source>
</evidence>